<dbReference type="AlphaFoldDB" id="A1ZZH0"/>
<proteinExistence type="predicted"/>
<keyword evidence="2" id="KW-1185">Reference proteome</keyword>
<dbReference type="EMBL" id="AAWS01000077">
    <property type="protein sequence ID" value="EAY24216.1"/>
    <property type="molecule type" value="Genomic_DNA"/>
</dbReference>
<protein>
    <submittedName>
        <fullName evidence="1">Uncharacterized protein</fullName>
    </submittedName>
</protein>
<dbReference type="RefSeq" id="WP_002705258.1">
    <property type="nucleotide sequence ID" value="NZ_AAWS01000077.1"/>
</dbReference>
<gene>
    <name evidence="1" type="ORF">M23134_00990</name>
</gene>
<evidence type="ECO:0000313" key="2">
    <source>
        <dbReference type="Proteomes" id="UP000004095"/>
    </source>
</evidence>
<dbReference type="Proteomes" id="UP000004095">
    <property type="component" value="Unassembled WGS sequence"/>
</dbReference>
<organism evidence="1 2">
    <name type="scientific">Microscilla marina ATCC 23134</name>
    <dbReference type="NCBI Taxonomy" id="313606"/>
    <lineage>
        <taxon>Bacteria</taxon>
        <taxon>Pseudomonadati</taxon>
        <taxon>Bacteroidota</taxon>
        <taxon>Cytophagia</taxon>
        <taxon>Cytophagales</taxon>
        <taxon>Microscillaceae</taxon>
        <taxon>Microscilla</taxon>
    </lineage>
</organism>
<sequence length="73" mass="7976">MPNENKLKYDQAIIQIESWSKEAFNYHKAIEGQLQGSGAYSATPATPPGNFSNGALGFFRAVSIKTKSVEVKL</sequence>
<name>A1ZZH0_MICM2</name>
<dbReference type="OrthoDB" id="637707at2"/>
<evidence type="ECO:0000313" key="1">
    <source>
        <dbReference type="EMBL" id="EAY24216.1"/>
    </source>
</evidence>
<comment type="caution">
    <text evidence="1">The sequence shown here is derived from an EMBL/GenBank/DDBJ whole genome shotgun (WGS) entry which is preliminary data.</text>
</comment>
<accession>A1ZZH0</accession>
<reference evidence="1 2" key="1">
    <citation type="submission" date="2007-01" db="EMBL/GenBank/DDBJ databases">
        <authorList>
            <person name="Haygood M."/>
            <person name="Podell S."/>
            <person name="Anderson C."/>
            <person name="Hopkinson B."/>
            <person name="Roe K."/>
            <person name="Barbeau K."/>
            <person name="Gaasterland T."/>
            <person name="Ferriera S."/>
            <person name="Johnson J."/>
            <person name="Kravitz S."/>
            <person name="Beeson K."/>
            <person name="Sutton G."/>
            <person name="Rogers Y.-H."/>
            <person name="Friedman R."/>
            <person name="Frazier M."/>
            <person name="Venter J.C."/>
        </authorList>
    </citation>
    <scope>NUCLEOTIDE SEQUENCE [LARGE SCALE GENOMIC DNA]</scope>
    <source>
        <strain evidence="1 2">ATCC 23134</strain>
    </source>
</reference>